<protein>
    <submittedName>
        <fullName evidence="1">Uncharacterized protein</fullName>
    </submittedName>
</protein>
<comment type="caution">
    <text evidence="1">The sequence shown here is derived from an EMBL/GenBank/DDBJ whole genome shotgun (WGS) entry which is preliminary data.</text>
</comment>
<name>A0ABQ8FRN5_9PEZI</name>
<dbReference type="EMBL" id="JAGTJR010000071">
    <property type="protein sequence ID" value="KAH7018637.1"/>
    <property type="molecule type" value="Genomic_DNA"/>
</dbReference>
<reference evidence="1 2" key="1">
    <citation type="journal article" date="2021" name="Nat. Commun.">
        <title>Genetic determinants of endophytism in the Arabidopsis root mycobiome.</title>
        <authorList>
            <person name="Mesny F."/>
            <person name="Miyauchi S."/>
            <person name="Thiergart T."/>
            <person name="Pickel B."/>
            <person name="Atanasova L."/>
            <person name="Karlsson M."/>
            <person name="Huettel B."/>
            <person name="Barry K.W."/>
            <person name="Haridas S."/>
            <person name="Chen C."/>
            <person name="Bauer D."/>
            <person name="Andreopoulos W."/>
            <person name="Pangilinan J."/>
            <person name="LaButti K."/>
            <person name="Riley R."/>
            <person name="Lipzen A."/>
            <person name="Clum A."/>
            <person name="Drula E."/>
            <person name="Henrissat B."/>
            <person name="Kohler A."/>
            <person name="Grigoriev I.V."/>
            <person name="Martin F.M."/>
            <person name="Hacquard S."/>
        </authorList>
    </citation>
    <scope>NUCLEOTIDE SEQUENCE [LARGE SCALE GENOMIC DNA]</scope>
    <source>
        <strain evidence="1 2">MPI-SDFR-AT-0080</strain>
    </source>
</reference>
<sequence>MHSQPICQLFTVSGVAAACGVGLPRLPHAPANLSRMKRRMLSLQEGKRPVQKVIRGCQRPTGQVIRPPVRCRFPMSLLLPVISPNSIIIPISTTYYPLGVGMDLPLHIDDMRFTSATYSDAAFRNHNYKVMLREGNWTIAVAQAKGVNDGLL</sequence>
<gene>
    <name evidence="1" type="ORF">B0J12DRAFT_775406</name>
</gene>
<dbReference type="Proteomes" id="UP000774617">
    <property type="component" value="Unassembled WGS sequence"/>
</dbReference>
<organism evidence="1 2">
    <name type="scientific">Macrophomina phaseolina</name>
    <dbReference type="NCBI Taxonomy" id="35725"/>
    <lineage>
        <taxon>Eukaryota</taxon>
        <taxon>Fungi</taxon>
        <taxon>Dikarya</taxon>
        <taxon>Ascomycota</taxon>
        <taxon>Pezizomycotina</taxon>
        <taxon>Dothideomycetes</taxon>
        <taxon>Dothideomycetes incertae sedis</taxon>
        <taxon>Botryosphaeriales</taxon>
        <taxon>Botryosphaeriaceae</taxon>
        <taxon>Macrophomina</taxon>
    </lineage>
</organism>
<proteinExistence type="predicted"/>
<accession>A0ABQ8FRN5</accession>
<evidence type="ECO:0000313" key="1">
    <source>
        <dbReference type="EMBL" id="KAH7018637.1"/>
    </source>
</evidence>
<keyword evidence="2" id="KW-1185">Reference proteome</keyword>
<evidence type="ECO:0000313" key="2">
    <source>
        <dbReference type="Proteomes" id="UP000774617"/>
    </source>
</evidence>